<dbReference type="Gene3D" id="3.40.390.10">
    <property type="entry name" value="Collagenase (Catalytic Domain)"/>
    <property type="match status" value="1"/>
</dbReference>
<keyword evidence="6" id="KW-0862">Zinc</keyword>
<reference evidence="13" key="1">
    <citation type="submission" date="2025-08" db="UniProtKB">
        <authorList>
            <consortium name="RefSeq"/>
        </authorList>
    </citation>
    <scope>IDENTIFICATION</scope>
</reference>
<dbReference type="GeneID" id="101863482"/>
<feature type="domain" description="Peptidase M13 N-terminal" evidence="11">
    <location>
        <begin position="139"/>
        <end position="532"/>
    </location>
</feature>
<dbReference type="InterPro" id="IPR000718">
    <property type="entry name" value="Peptidase_M13"/>
</dbReference>
<evidence type="ECO:0000256" key="8">
    <source>
        <dbReference type="SAM" id="MobiDB-lite"/>
    </source>
</evidence>
<keyword evidence="9" id="KW-0812">Transmembrane</keyword>
<evidence type="ECO:0000256" key="3">
    <source>
        <dbReference type="ARBA" id="ARBA00022670"/>
    </source>
</evidence>
<evidence type="ECO:0000259" key="11">
    <source>
        <dbReference type="Pfam" id="PF05649"/>
    </source>
</evidence>
<dbReference type="InterPro" id="IPR008753">
    <property type="entry name" value="Peptidase_M13_N"/>
</dbReference>
<evidence type="ECO:0000256" key="6">
    <source>
        <dbReference type="ARBA" id="ARBA00022833"/>
    </source>
</evidence>
<dbReference type="InterPro" id="IPR024079">
    <property type="entry name" value="MetalloPept_cat_dom_sf"/>
</dbReference>
<dbReference type="PANTHER" id="PTHR11733">
    <property type="entry name" value="ZINC METALLOPROTEASE FAMILY M13 NEPRILYSIN-RELATED"/>
    <property type="match status" value="1"/>
</dbReference>
<keyword evidence="3" id="KW-0645">Protease</keyword>
<organism evidence="12 13">
    <name type="scientific">Aplysia californica</name>
    <name type="common">California sea hare</name>
    <dbReference type="NCBI Taxonomy" id="6500"/>
    <lineage>
        <taxon>Eukaryota</taxon>
        <taxon>Metazoa</taxon>
        <taxon>Spiralia</taxon>
        <taxon>Lophotrochozoa</taxon>
        <taxon>Mollusca</taxon>
        <taxon>Gastropoda</taxon>
        <taxon>Heterobranchia</taxon>
        <taxon>Euthyneura</taxon>
        <taxon>Tectipleura</taxon>
        <taxon>Aplysiida</taxon>
        <taxon>Aplysioidea</taxon>
        <taxon>Aplysiidae</taxon>
        <taxon>Aplysia</taxon>
    </lineage>
</organism>
<dbReference type="RefSeq" id="XP_012944252.1">
    <property type="nucleotide sequence ID" value="XM_013088798.2"/>
</dbReference>
<proteinExistence type="inferred from homology"/>
<keyword evidence="9" id="KW-0472">Membrane</keyword>
<evidence type="ECO:0000313" key="13">
    <source>
        <dbReference type="RefSeq" id="XP_012944252.1"/>
    </source>
</evidence>
<keyword evidence="12" id="KW-1185">Reference proteome</keyword>
<feature type="compositionally biased region" description="Polar residues" evidence="8">
    <location>
        <begin position="19"/>
        <end position="29"/>
    </location>
</feature>
<dbReference type="InterPro" id="IPR042089">
    <property type="entry name" value="Peptidase_M13_dom_2"/>
</dbReference>
<keyword evidence="9" id="KW-1133">Transmembrane helix</keyword>
<sequence length="794" mass="89318">MDRSEKHGLVTGNDVLSDVANSDPENSTTPAPPSRLRTRIMASGYKYKLLNEDIFLTDDEDPGREKCLHSVPCLRKLLLLLGVICVTLCIILIAVAAHDDDDDDDDDHDWKPEQLECTTPACVTSGAYILGSMNQSVEPCQDFYKFACGGWISKTKAPASSVKWDRFREVTLINNQNLKKLLETEGTVVKGKNSSAIAKLKTYYRTCVDTATVEKQGISRMLQAIDKLGSWTVTSKDIPAWNESTWTLQKSLVDMHSLLRSSLFSFSIHPDQKNNKKNVLGFTQSGLTLAYEDEYLGANASTFKDAYLSFATEVGILLGGNKTEVMEKMSDVYDFEKKLAEIFVPPENLTDPVTTYHKMSISEFQDLLGLWIDIKSYLIDTFKSQAFRNDEKILVPVPQYFKALRGVVEGTDKEVLANYMMWNFVISLLGYLPESFSRASLILARTESGLSELPPRWESCLSRTELALGFASSALYVQDHFSPDSKKKVTSLTQEIRAMFVKNLDDVSWMDDATKARLQAKAGTMKEMVGYPDWILDADKLDEYYEKVTVKEGELLENKINSIRAIRDRELSKYGKEPDRTEWNMLPSTVNAYYQPEFNVIVVPAGILQPPFFLPEFPDSFVYGTIGMILGHELSHGFDNVGRYFDENGNMADMWTPNAAEAFHQQSQCMVTQYDQYMLQGHHVKGLSTLGENIADNAGLKIAYHAYKASQSGETQQRLPALGVTDEQLFFLGFGQIWCAQIKPEYEIQTISTDVHSAPKIRVHGSLQNSAEFSEVYKCPSSSPYNSQQKCSVW</sequence>
<comment type="similarity">
    <text evidence="2">Belongs to the peptidase M13 family.</text>
</comment>
<gene>
    <name evidence="13" type="primary">LOC101863482</name>
</gene>
<evidence type="ECO:0000256" key="2">
    <source>
        <dbReference type="ARBA" id="ARBA00007357"/>
    </source>
</evidence>
<comment type="cofactor">
    <cofactor evidence="1">
        <name>Zn(2+)</name>
        <dbReference type="ChEBI" id="CHEBI:29105"/>
    </cofactor>
</comment>
<dbReference type="Pfam" id="PF01431">
    <property type="entry name" value="Peptidase_M13"/>
    <property type="match status" value="1"/>
</dbReference>
<evidence type="ECO:0000256" key="5">
    <source>
        <dbReference type="ARBA" id="ARBA00022801"/>
    </source>
</evidence>
<evidence type="ECO:0000256" key="7">
    <source>
        <dbReference type="ARBA" id="ARBA00023049"/>
    </source>
</evidence>
<dbReference type="CDD" id="cd08662">
    <property type="entry name" value="M13"/>
    <property type="match status" value="1"/>
</dbReference>
<dbReference type="Proteomes" id="UP000694888">
    <property type="component" value="Unplaced"/>
</dbReference>
<dbReference type="PRINTS" id="PR00786">
    <property type="entry name" value="NEPRILYSIN"/>
</dbReference>
<dbReference type="PROSITE" id="PS51885">
    <property type="entry name" value="NEPRILYSIN"/>
    <property type="match status" value="1"/>
</dbReference>
<keyword evidence="5" id="KW-0378">Hydrolase</keyword>
<dbReference type="SUPFAM" id="SSF55486">
    <property type="entry name" value="Metalloproteases ('zincins'), catalytic domain"/>
    <property type="match status" value="1"/>
</dbReference>
<accession>A0ABM1AAZ7</accession>
<evidence type="ECO:0000256" key="4">
    <source>
        <dbReference type="ARBA" id="ARBA00022723"/>
    </source>
</evidence>
<keyword evidence="7" id="KW-0482">Metalloprotease</keyword>
<protein>
    <submittedName>
        <fullName evidence="13">Endothelin-converting enzyme 2</fullName>
    </submittedName>
</protein>
<evidence type="ECO:0000313" key="12">
    <source>
        <dbReference type="Proteomes" id="UP000694888"/>
    </source>
</evidence>
<feature type="domain" description="Peptidase M13 C-terminal" evidence="10">
    <location>
        <begin position="591"/>
        <end position="793"/>
    </location>
</feature>
<name>A0ABM1AAZ7_APLCA</name>
<feature type="region of interest" description="Disordered" evidence="8">
    <location>
        <begin position="1"/>
        <end position="35"/>
    </location>
</feature>
<dbReference type="InterPro" id="IPR018497">
    <property type="entry name" value="Peptidase_M13_C"/>
</dbReference>
<evidence type="ECO:0000256" key="9">
    <source>
        <dbReference type="SAM" id="Phobius"/>
    </source>
</evidence>
<evidence type="ECO:0000256" key="1">
    <source>
        <dbReference type="ARBA" id="ARBA00001947"/>
    </source>
</evidence>
<keyword evidence="4" id="KW-0479">Metal-binding</keyword>
<dbReference type="PANTHER" id="PTHR11733:SF167">
    <property type="entry name" value="FI17812P1-RELATED"/>
    <property type="match status" value="1"/>
</dbReference>
<evidence type="ECO:0000259" key="10">
    <source>
        <dbReference type="Pfam" id="PF01431"/>
    </source>
</evidence>
<dbReference type="Pfam" id="PF05649">
    <property type="entry name" value="Peptidase_M13_N"/>
    <property type="match status" value="1"/>
</dbReference>
<feature type="transmembrane region" description="Helical" evidence="9">
    <location>
        <begin position="77"/>
        <end position="97"/>
    </location>
</feature>
<dbReference type="Gene3D" id="1.10.1380.10">
    <property type="entry name" value="Neutral endopeptidase , domain2"/>
    <property type="match status" value="1"/>
</dbReference>